<dbReference type="AlphaFoldDB" id="B5MAD3"/>
<organism evidence="6">
    <name type="scientific">Rhodococcus sp. PY11</name>
    <dbReference type="NCBI Taxonomy" id="551544"/>
    <lineage>
        <taxon>Bacteria</taxon>
        <taxon>Bacillati</taxon>
        <taxon>Actinomycetota</taxon>
        <taxon>Actinomycetes</taxon>
        <taxon>Mycobacteriales</taxon>
        <taxon>Nocardiaceae</taxon>
        <taxon>Rhodococcus</taxon>
    </lineage>
</organism>
<name>B5MAD3_9NOCA</name>
<proteinExistence type="predicted"/>
<dbReference type="GO" id="GO:0004497">
    <property type="term" value="F:monooxygenase activity"/>
    <property type="evidence" value="ECO:0007669"/>
    <property type="project" value="UniProtKB-ARBA"/>
</dbReference>
<feature type="domain" description="Rieske" evidence="5">
    <location>
        <begin position="3"/>
        <end position="100"/>
    </location>
</feature>
<accession>B5MAD3</accession>
<keyword evidence="2" id="KW-0479">Metal-binding</keyword>
<keyword evidence="1" id="KW-0001">2Fe-2S</keyword>
<dbReference type="InterPro" id="IPR017941">
    <property type="entry name" value="Rieske_2Fe-2S"/>
</dbReference>
<dbReference type="PROSITE" id="PS51296">
    <property type="entry name" value="RIESKE"/>
    <property type="match status" value="1"/>
</dbReference>
<dbReference type="CDD" id="cd03528">
    <property type="entry name" value="Rieske_RO_ferredoxin"/>
    <property type="match status" value="1"/>
</dbReference>
<dbReference type="GO" id="GO:0016705">
    <property type="term" value="F:oxidoreductase activity, acting on paired donors, with incorporation or reduction of molecular oxygen"/>
    <property type="evidence" value="ECO:0007669"/>
    <property type="project" value="UniProtKB-ARBA"/>
</dbReference>
<dbReference type="InterPro" id="IPR036922">
    <property type="entry name" value="Rieske_2Fe-2S_sf"/>
</dbReference>
<dbReference type="GO" id="GO:0051537">
    <property type="term" value="F:2 iron, 2 sulfur cluster binding"/>
    <property type="evidence" value="ECO:0007669"/>
    <property type="project" value="UniProtKB-KW"/>
</dbReference>
<dbReference type="EMBL" id="FM202432">
    <property type="protein sequence ID" value="CAR47861.1"/>
    <property type="molecule type" value="Genomic_DNA"/>
</dbReference>
<keyword evidence="4" id="KW-0411">Iron-sulfur</keyword>
<keyword evidence="3" id="KW-0408">Iron</keyword>
<evidence type="ECO:0000313" key="6">
    <source>
        <dbReference type="EMBL" id="CAR47861.1"/>
    </source>
</evidence>
<dbReference type="Gene3D" id="2.102.10.10">
    <property type="entry name" value="Rieske [2Fe-2S] iron-sulphur domain"/>
    <property type="match status" value="1"/>
</dbReference>
<gene>
    <name evidence="6" type="primary">hpoB</name>
</gene>
<dbReference type="Pfam" id="PF00355">
    <property type="entry name" value="Rieske"/>
    <property type="match status" value="1"/>
</dbReference>
<evidence type="ECO:0000256" key="1">
    <source>
        <dbReference type="ARBA" id="ARBA00022714"/>
    </source>
</evidence>
<reference evidence="6" key="2">
    <citation type="submission" date="2008-08" db="EMBL/GenBank/DDBJ databases">
        <title>Analysis of genes encoding degradation of pyridine and pyridinols.</title>
        <authorList>
            <person name="Gasparaviciute R."/>
        </authorList>
    </citation>
    <scope>NUCLEOTIDE SEQUENCE</scope>
    <source>
        <strain evidence="6">PY11</strain>
    </source>
</reference>
<dbReference type="PANTHER" id="PTHR21496:SF23">
    <property type="entry name" value="3-PHENYLPROPIONATE_CINNAMIC ACID DIOXYGENASE FERREDOXIN SUBUNIT"/>
    <property type="match status" value="1"/>
</dbReference>
<evidence type="ECO:0000259" key="5">
    <source>
        <dbReference type="PROSITE" id="PS51296"/>
    </source>
</evidence>
<dbReference type="PANTHER" id="PTHR21496">
    <property type="entry name" value="FERREDOXIN-RELATED"/>
    <property type="match status" value="1"/>
</dbReference>
<sequence>MSTYVCNVSDVPPGQMKSVEVDSLPDPVLVCNVDGAYYAVDAICSHARVDLSEGSISGCEVECPLHSGRFDVTTGSATRKPAKKPLTTYPCSVVDGELYIDVTAAAPALVNTQP</sequence>
<evidence type="ECO:0000256" key="3">
    <source>
        <dbReference type="ARBA" id="ARBA00023004"/>
    </source>
</evidence>
<protein>
    <submittedName>
        <fullName evidence="6">Ferredoxin</fullName>
    </submittedName>
</protein>
<dbReference type="GO" id="GO:0046872">
    <property type="term" value="F:metal ion binding"/>
    <property type="evidence" value="ECO:0007669"/>
    <property type="project" value="UniProtKB-KW"/>
</dbReference>
<reference evidence="6" key="1">
    <citation type="submission" date="2008-04" db="EMBL/GenBank/DDBJ databases">
        <title>Cloning and characterization of genes for the degradation of 2-hydroxypyridine of Rhodococcus sp. strain PY11.</title>
        <authorList>
            <person name="Gasparaviciute R."/>
            <person name="Rutkiene R."/>
            <person name="Casaite V."/>
            <person name="Meskiene R."/>
            <person name="Kutanovas S."/>
            <person name="Meskys R."/>
        </authorList>
    </citation>
    <scope>NUCLEOTIDE SEQUENCE</scope>
    <source>
        <strain evidence="6">PY11</strain>
    </source>
</reference>
<dbReference type="SUPFAM" id="SSF50022">
    <property type="entry name" value="ISP domain"/>
    <property type="match status" value="1"/>
</dbReference>
<evidence type="ECO:0000256" key="4">
    <source>
        <dbReference type="ARBA" id="ARBA00023014"/>
    </source>
</evidence>
<evidence type="ECO:0000256" key="2">
    <source>
        <dbReference type="ARBA" id="ARBA00022723"/>
    </source>
</evidence>